<dbReference type="eggNOG" id="COG2814">
    <property type="taxonomic scope" value="Bacteria"/>
</dbReference>
<dbReference type="OrthoDB" id="5189108at2"/>
<dbReference type="GO" id="GO:0022857">
    <property type="term" value="F:transmembrane transporter activity"/>
    <property type="evidence" value="ECO:0007669"/>
    <property type="project" value="InterPro"/>
</dbReference>
<protein>
    <submittedName>
        <fullName evidence="6">Major facilitator superfamily MFS_1</fullName>
    </submittedName>
</protein>
<dbReference type="PANTHER" id="PTHR23531">
    <property type="entry name" value="QUINOLENE RESISTANCE PROTEIN NORA"/>
    <property type="match status" value="1"/>
</dbReference>
<dbReference type="InterPro" id="IPR020846">
    <property type="entry name" value="MFS_dom"/>
</dbReference>
<feature type="transmembrane region" description="Helical" evidence="4">
    <location>
        <begin position="207"/>
        <end position="227"/>
    </location>
</feature>
<dbReference type="HOGENOM" id="CLU_001265_10_13_0"/>
<keyword evidence="1 4" id="KW-0812">Transmembrane</keyword>
<name>W0RSC4_9BACT</name>
<reference evidence="6 7" key="1">
    <citation type="journal article" date="2014" name="Genome Announc.">
        <title>Genome Sequence and Methylome of Soil Bacterium Gemmatirosa kalamazoonensis KBS708T, a Member of the Rarely Cultivated Gemmatimonadetes Phylum.</title>
        <authorList>
            <person name="Debruyn J.M."/>
            <person name="Radosevich M."/>
            <person name="Wommack K.E."/>
            <person name="Polson S.W."/>
            <person name="Hauser L.J."/>
            <person name="Fawaz M.N."/>
            <person name="Korlach J."/>
            <person name="Tsai Y.C."/>
        </authorList>
    </citation>
    <scope>NUCLEOTIDE SEQUENCE [LARGE SCALE GENOMIC DNA]</scope>
    <source>
        <strain evidence="6 7">KBS708</strain>
        <plasmid evidence="7">Plasmid 2</plasmid>
    </source>
</reference>
<geneLocation type="plasmid" evidence="6 7">
    <name>2</name>
</geneLocation>
<gene>
    <name evidence="6" type="ORF">J421_5832</name>
</gene>
<keyword evidence="7" id="KW-1185">Reference proteome</keyword>
<evidence type="ECO:0000256" key="4">
    <source>
        <dbReference type="SAM" id="Phobius"/>
    </source>
</evidence>
<dbReference type="KEGG" id="gba:J421_5832"/>
<dbReference type="RefSeq" id="WP_104023600.1">
    <property type="nucleotide sequence ID" value="NZ_CP007130.1"/>
</dbReference>
<feature type="transmembrane region" description="Helical" evidence="4">
    <location>
        <begin position="34"/>
        <end position="58"/>
    </location>
</feature>
<feature type="transmembrane region" description="Helical" evidence="4">
    <location>
        <begin position="265"/>
        <end position="283"/>
    </location>
</feature>
<proteinExistence type="predicted"/>
<dbReference type="InParanoid" id="W0RSC4"/>
<dbReference type="AlphaFoldDB" id="W0RSC4"/>
<keyword evidence="6" id="KW-0614">Plasmid</keyword>
<keyword evidence="3 4" id="KW-0472">Membrane</keyword>
<keyword evidence="2 4" id="KW-1133">Transmembrane helix</keyword>
<evidence type="ECO:0000259" key="5">
    <source>
        <dbReference type="PROSITE" id="PS50850"/>
    </source>
</evidence>
<evidence type="ECO:0000313" key="6">
    <source>
        <dbReference type="EMBL" id="AHG93367.1"/>
    </source>
</evidence>
<feature type="transmembrane region" description="Helical" evidence="4">
    <location>
        <begin position="126"/>
        <end position="148"/>
    </location>
</feature>
<dbReference type="InterPro" id="IPR052714">
    <property type="entry name" value="MFS_Exporter"/>
</dbReference>
<evidence type="ECO:0000256" key="2">
    <source>
        <dbReference type="ARBA" id="ARBA00022989"/>
    </source>
</evidence>
<evidence type="ECO:0000313" key="7">
    <source>
        <dbReference type="Proteomes" id="UP000019151"/>
    </source>
</evidence>
<dbReference type="SUPFAM" id="SSF103473">
    <property type="entry name" value="MFS general substrate transporter"/>
    <property type="match status" value="1"/>
</dbReference>
<dbReference type="EMBL" id="CP007130">
    <property type="protein sequence ID" value="AHG93367.1"/>
    <property type="molecule type" value="Genomic_DNA"/>
</dbReference>
<dbReference type="InterPro" id="IPR036259">
    <property type="entry name" value="MFS_trans_sf"/>
</dbReference>
<feature type="transmembrane region" description="Helical" evidence="4">
    <location>
        <begin position="70"/>
        <end position="88"/>
    </location>
</feature>
<organism evidence="6 7">
    <name type="scientific">Gemmatirosa kalamazoonensis</name>
    <dbReference type="NCBI Taxonomy" id="861299"/>
    <lineage>
        <taxon>Bacteria</taxon>
        <taxon>Pseudomonadati</taxon>
        <taxon>Gemmatimonadota</taxon>
        <taxon>Gemmatimonadia</taxon>
        <taxon>Gemmatimonadales</taxon>
        <taxon>Gemmatimonadaceae</taxon>
        <taxon>Gemmatirosa</taxon>
    </lineage>
</organism>
<feature type="transmembrane region" description="Helical" evidence="4">
    <location>
        <begin position="324"/>
        <end position="345"/>
    </location>
</feature>
<sequence>MSRALALVFTASFGAMWSFYLLLSVVPRYATSHGAGGIGAGGMTGALMGATVAAELAVPRLVGRFGYRSVLAVGLVLLGLPALALRAATSLPAIAGICVIRGMGLAVLFVAGSALVPAIAPPARRAAALGVYGLVVGVPAVIALPLGLWLAERVGYAIVFVLAGGAALGGLAALPGVPTRTRAHAGAEAGRGVVAALRSPALAWPSAVFSLSAMAAGAVVTFLPLAVARGSGGLAASALFAQAASTAGARWWAGHHGDRHGSAGLLLPAVLLAAVGLSALTLVGRPIAVVLGMLVLGAGFGVAQNASLALMFEHAPPRDYDAVSAVWNIAYDTGLALGGAGFGVLAARTGYPAAFGVAGALVAAALVPAWRDRAWLRPVPDAPHCPRGYR</sequence>
<feature type="transmembrane region" description="Helical" evidence="4">
    <location>
        <begin position="351"/>
        <end position="370"/>
    </location>
</feature>
<dbReference type="Pfam" id="PF07690">
    <property type="entry name" value="MFS_1"/>
    <property type="match status" value="1"/>
</dbReference>
<feature type="transmembrane region" description="Helical" evidence="4">
    <location>
        <begin position="289"/>
        <end position="312"/>
    </location>
</feature>
<accession>W0RSC4</accession>
<feature type="domain" description="Major facilitator superfamily (MFS) profile" evidence="5">
    <location>
        <begin position="4"/>
        <end position="377"/>
    </location>
</feature>
<evidence type="ECO:0000256" key="3">
    <source>
        <dbReference type="ARBA" id="ARBA00023136"/>
    </source>
</evidence>
<feature type="transmembrane region" description="Helical" evidence="4">
    <location>
        <begin position="94"/>
        <end position="119"/>
    </location>
</feature>
<dbReference type="Proteomes" id="UP000019151">
    <property type="component" value="Plasmid 2"/>
</dbReference>
<feature type="transmembrane region" description="Helical" evidence="4">
    <location>
        <begin position="154"/>
        <end position="174"/>
    </location>
</feature>
<evidence type="ECO:0000256" key="1">
    <source>
        <dbReference type="ARBA" id="ARBA00022692"/>
    </source>
</evidence>
<dbReference type="PANTHER" id="PTHR23531:SF1">
    <property type="entry name" value="QUINOLENE RESISTANCE PROTEIN NORA"/>
    <property type="match status" value="1"/>
</dbReference>
<dbReference type="Gene3D" id="1.20.1250.20">
    <property type="entry name" value="MFS general substrate transporter like domains"/>
    <property type="match status" value="1"/>
</dbReference>
<dbReference type="PATRIC" id="fig|861299.3.peg.5878"/>
<dbReference type="PROSITE" id="PS50850">
    <property type="entry name" value="MFS"/>
    <property type="match status" value="1"/>
</dbReference>
<dbReference type="InterPro" id="IPR011701">
    <property type="entry name" value="MFS"/>
</dbReference>